<feature type="transmembrane region" description="Helical" evidence="1">
    <location>
        <begin position="21"/>
        <end position="43"/>
    </location>
</feature>
<evidence type="ECO:0000313" key="2">
    <source>
        <dbReference type="EMBL" id="KAF9059996.1"/>
    </source>
</evidence>
<proteinExistence type="predicted"/>
<reference evidence="2" key="1">
    <citation type="submission" date="2020-11" db="EMBL/GenBank/DDBJ databases">
        <authorList>
            <consortium name="DOE Joint Genome Institute"/>
            <person name="Ahrendt S."/>
            <person name="Riley R."/>
            <person name="Andreopoulos W."/>
            <person name="Labutti K."/>
            <person name="Pangilinan J."/>
            <person name="Ruiz-Duenas F.J."/>
            <person name="Barrasa J.M."/>
            <person name="Sanchez-Garcia M."/>
            <person name="Camarero S."/>
            <person name="Miyauchi S."/>
            <person name="Serrano A."/>
            <person name="Linde D."/>
            <person name="Babiker R."/>
            <person name="Drula E."/>
            <person name="Ayuso-Fernandez I."/>
            <person name="Pacheco R."/>
            <person name="Padilla G."/>
            <person name="Ferreira P."/>
            <person name="Barriuso J."/>
            <person name="Kellner H."/>
            <person name="Castanera R."/>
            <person name="Alfaro M."/>
            <person name="Ramirez L."/>
            <person name="Pisabarro A.G."/>
            <person name="Kuo A."/>
            <person name="Tritt A."/>
            <person name="Lipzen A."/>
            <person name="He G."/>
            <person name="Yan M."/>
            <person name="Ng V."/>
            <person name="Cullen D."/>
            <person name="Martin F."/>
            <person name="Rosso M.-N."/>
            <person name="Henrissat B."/>
            <person name="Hibbett D."/>
            <person name="Martinez A.T."/>
            <person name="Grigoriev I.V."/>
        </authorList>
    </citation>
    <scope>NUCLEOTIDE SEQUENCE</scope>
    <source>
        <strain evidence="2">AH 40177</strain>
    </source>
</reference>
<evidence type="ECO:0000256" key="1">
    <source>
        <dbReference type="SAM" id="Phobius"/>
    </source>
</evidence>
<accession>A0A9P5PAY1</accession>
<keyword evidence="1" id="KW-1133">Transmembrane helix</keyword>
<keyword evidence="1" id="KW-0812">Transmembrane</keyword>
<organism evidence="2 3">
    <name type="scientific">Rhodocollybia butyracea</name>
    <dbReference type="NCBI Taxonomy" id="206335"/>
    <lineage>
        <taxon>Eukaryota</taxon>
        <taxon>Fungi</taxon>
        <taxon>Dikarya</taxon>
        <taxon>Basidiomycota</taxon>
        <taxon>Agaricomycotina</taxon>
        <taxon>Agaricomycetes</taxon>
        <taxon>Agaricomycetidae</taxon>
        <taxon>Agaricales</taxon>
        <taxon>Marasmiineae</taxon>
        <taxon>Omphalotaceae</taxon>
        <taxon>Rhodocollybia</taxon>
    </lineage>
</organism>
<protein>
    <submittedName>
        <fullName evidence="2">Uncharacterized protein</fullName>
    </submittedName>
</protein>
<name>A0A9P5PAY1_9AGAR</name>
<dbReference type="Proteomes" id="UP000772434">
    <property type="component" value="Unassembled WGS sequence"/>
</dbReference>
<dbReference type="AlphaFoldDB" id="A0A9P5PAY1"/>
<comment type="caution">
    <text evidence="2">The sequence shown here is derived from an EMBL/GenBank/DDBJ whole genome shotgun (WGS) entry which is preliminary data.</text>
</comment>
<evidence type="ECO:0000313" key="3">
    <source>
        <dbReference type="Proteomes" id="UP000772434"/>
    </source>
</evidence>
<dbReference type="EMBL" id="JADNRY010000267">
    <property type="protein sequence ID" value="KAF9059996.1"/>
    <property type="molecule type" value="Genomic_DNA"/>
</dbReference>
<keyword evidence="1" id="KW-0472">Membrane</keyword>
<gene>
    <name evidence="2" type="ORF">BDP27DRAFT_1430627</name>
</gene>
<sequence>MEQINYTIVRGRRKMSGTIRIFVILTEYSIIASKGGVISAMITSSGPEIMSYILESSVKSVAMVKDLFSKQLEKQHRRQGSPKLLSAGVPPPTPILTVNEVHSFSGESTARHIWSSRSEGYGPIDSADVSFDKDVSHSDASARMNIQYGVGIKDLTDSKFTLEIMITSFTPDNHFSPNSNEKYQTSTFVAPSPNYPVIYPHSSSTLMECLQLPGQIFQTQEGCRHLELFTRIEHLIPKFPCQTWKTPLTPDSPGYETEESPPD</sequence>
<keyword evidence="3" id="KW-1185">Reference proteome</keyword>